<feature type="domain" description="SbsA Ig-like" evidence="3">
    <location>
        <begin position="1786"/>
        <end position="1891"/>
    </location>
</feature>
<comment type="caution">
    <text evidence="4">The sequence shown here is derived from an EMBL/GenBank/DDBJ whole genome shotgun (WGS) entry which is preliminary data.</text>
</comment>
<dbReference type="Gene3D" id="2.60.40.10">
    <property type="entry name" value="Immunoglobulins"/>
    <property type="match status" value="1"/>
</dbReference>
<evidence type="ECO:0000256" key="1">
    <source>
        <dbReference type="ARBA" id="ARBA00010609"/>
    </source>
</evidence>
<dbReference type="Gene3D" id="2.60.40.420">
    <property type="entry name" value="Cupredoxins - blue copper proteins"/>
    <property type="match status" value="3"/>
</dbReference>
<name>A0A2V3DNY3_9MICC</name>
<dbReference type="GO" id="GO:0005975">
    <property type="term" value="P:carbohydrate metabolic process"/>
    <property type="evidence" value="ECO:0007669"/>
    <property type="project" value="UniProtKB-ARBA"/>
</dbReference>
<dbReference type="InterPro" id="IPR014755">
    <property type="entry name" value="Cu-Rt/internalin_Ig-like"/>
</dbReference>
<evidence type="ECO:0000256" key="2">
    <source>
        <dbReference type="ARBA" id="ARBA00022729"/>
    </source>
</evidence>
<dbReference type="InterPro" id="IPR008972">
    <property type="entry name" value="Cupredoxin"/>
</dbReference>
<reference evidence="4 5" key="1">
    <citation type="submission" date="2018-05" db="EMBL/GenBank/DDBJ databases">
        <title>Genetic diversity of glacier-inhabiting Cryobacterium bacteria in China and description of Cryobacterium mengkeensis sp. nov. and Arthrobacter glacialis sp. nov.</title>
        <authorList>
            <person name="Liu Q."/>
            <person name="Xin Y.-H."/>
        </authorList>
    </citation>
    <scope>NUCLEOTIDE SEQUENCE [LARGE SCALE GENOMIC DNA]</scope>
    <source>
        <strain evidence="4 5">GP3</strain>
    </source>
</reference>
<dbReference type="CDD" id="cd13844">
    <property type="entry name" value="CuRO_1_BOD_CotA_like"/>
    <property type="match status" value="1"/>
</dbReference>
<evidence type="ECO:0000313" key="5">
    <source>
        <dbReference type="Proteomes" id="UP000246303"/>
    </source>
</evidence>
<dbReference type="PANTHER" id="PTHR48267:SF1">
    <property type="entry name" value="BILIRUBIN OXIDASE"/>
    <property type="match status" value="1"/>
</dbReference>
<evidence type="ECO:0000259" key="3">
    <source>
        <dbReference type="Pfam" id="PF13205"/>
    </source>
</evidence>
<evidence type="ECO:0000313" key="4">
    <source>
        <dbReference type="EMBL" id="PXA64683.1"/>
    </source>
</evidence>
<gene>
    <name evidence="4" type="ORF">CVS29_14120</name>
</gene>
<dbReference type="InterPro" id="IPR032812">
    <property type="entry name" value="SbsA_Ig"/>
</dbReference>
<dbReference type="SUPFAM" id="SSF49503">
    <property type="entry name" value="Cupredoxins"/>
    <property type="match status" value="3"/>
</dbReference>
<keyword evidence="5" id="KW-1185">Reference proteome</keyword>
<dbReference type="Proteomes" id="UP000246303">
    <property type="component" value="Unassembled WGS sequence"/>
</dbReference>
<sequence>MRLVTYSPESRAPFVRGIIMQTPVHHPFHRAPRRRLRRPAVILTFALLAGSMGPLGGLNNFSGPVAAEAAVPSSATDSTKVPHYFGPYPNWANSPQTLADAMVSIGVGTPTPVLYGNPLTERSYATDYAKPTGTLGPVLVVLDHTKLPAGTLHDFQSWNQGNAGGSPTTSAGNLFHALVLRPTGTAGEYTVVYASDQLQVPVPAVTTGEVTTYSVPAVTVQKNDVIGFYGQGIPVDTGAPANGDTLSTPASGDTTMAANVPPAKDSAIKLGATNYPDFSHDRTYSFGADVTPTITDPGTGAEATASVDPKTGAISGVSVTSPGAGYAVPPAVTITTAGVTPTTVAKATAKIATGVITGIDVNETGYGFTAPTVTLTGGDPAPGSEATALASGTVDDLKLTDGGKGYAAQPLVNISKPDLSDGVQATASATMDANGVVTGVEIAVAGSGYTAAPTVTVTDASKTEPTTRATVVATIGVTRIDMTSGGAGYLSAPTVTIADTVGVADKGASGTAKVAVKGSVTEIVVTTPGAGYLTPGIKKFVDTLPGQGEANANDLGQYIPVAVPDTTTYPGTDYYEIAVVQYRMKFHRDLPATLLRGYVQLSTSVVPGKNVTLGNANIDPALPDSPISFNGVDNPHYLGPTILATKNKPVRVLFRNLLPTGKGGDLFLPVDTSVMGAGAGPKMMTLNPVTKVPEDMAADEQSVLDGVRNPMCGETPKPDTCFSENRATLHLHGGITPWISDGTPHQWVTPTGENTAYPKGVSVSNVPDMPDPGPGAETFFYTNQQSARMMFYHDHAWGITRLNVYAGEEAGYMITDDAEQKLMAPGGALEGLGMGIPLTIQDKTFVPSATRMAQLDPTWDKSKWGGEGNLWQPHVYMPAQNPGDASGMSAFGRWFYGPWFWPPAKDAKYPPIANPYYEPDCDTNVADFCEPALIPSTPNNSVGMEAFHDTPVVNGTAYPTTTMDPKSYRFRILNGSDDRFWNLSWYVADPATGTEVALKASELSLAQTDPVVMPTPDTAKSPKGPDWIQIGNEGGFLPTPAVVPAHETTFITDATRFDVGNVDQHSLLLAPAERADVIVDFSAYRGKTLILYNDAPAAFPGRIPGYDYYTGAPDMFPAGAPSTLPGYGPDTRSVMQVKVSNAAPALAFDRPNTTADQMGKLMAAFDHHTDAAGKPAGVFESSQNPVVVGQAAYNQAYGSTFVGSGYCNAAVNPAAKCDGFARIAEQGGEQFKFDTLAGPQLSVPIQGKSVHDEMNAANFDEWGRMSGNIGLEAPGATPLLQNIILYPYVNPATELLDGTKGINSLKVAPISTNADGTQIWKITHNGVDTHPLHFHLNDVQLLNRVTWDNIIIPPEPGEIGWKDTVRVSPLEDTIVAVRPILPKLPFAIPDSNRPLNPMMPLGAKGSITGVNGYEAGFNNTDTNGNPIDPITNVMTNFGWEYVWHCHILSHEEMDMMRPIAVSTPRTLADASVLSFTRAANEVLLSWTDGTPVSITDPTTWGNAKNEIGYKIERAPLTNGTAGTYAQIAATLANVTTYTDKTAGTGEYAYRVTAWNAAGNTVSVPVLTATTVVTVPKVTSQNPAAGATSVANNVRPTVTFNEAVTGVSNSTFLLKQGTTAIAASVSYNAATRTATLTPTSALATDKPYTLSLTTAIKSVSGGSLAATSWTFITGPAPTVTSTNPAAGATGVGLGTATKRTPLSATFSEAVTGLPTTAASTPNFTLKLGTATIASKVSYNATTRVATLTPDAPLVSDKTYTLSLSNAVKDVAGNPLTAKTWTFITGPAPTVTNRTPAVNATRVSRTANITATFSEAVTGLPATAAANGNFTIKRSSNGAVFPSVVSYSGTTRVATLNPTGTLLANTKYTLTLGNGIKDAAGNLLAPVTWSFTTGN</sequence>
<protein>
    <recommendedName>
        <fullName evidence="3">SbsA Ig-like domain-containing protein</fullName>
    </recommendedName>
</protein>
<dbReference type="Pfam" id="PF13205">
    <property type="entry name" value="Big_5"/>
    <property type="match status" value="3"/>
</dbReference>
<accession>A0A2V3DNY3</accession>
<dbReference type="InterPro" id="IPR013783">
    <property type="entry name" value="Ig-like_fold"/>
</dbReference>
<feature type="domain" description="SbsA Ig-like" evidence="3">
    <location>
        <begin position="1573"/>
        <end position="1672"/>
    </location>
</feature>
<comment type="similarity">
    <text evidence="1">Belongs to the multicopper oxidase family.</text>
</comment>
<feature type="domain" description="SbsA Ig-like" evidence="3">
    <location>
        <begin position="1675"/>
        <end position="1783"/>
    </location>
</feature>
<proteinExistence type="inferred from homology"/>
<keyword evidence="2" id="KW-0732">Signal</keyword>
<dbReference type="Gene3D" id="2.60.40.1220">
    <property type="match status" value="3"/>
</dbReference>
<dbReference type="PANTHER" id="PTHR48267">
    <property type="entry name" value="CUPREDOXIN SUPERFAMILY PROTEIN"/>
    <property type="match status" value="1"/>
</dbReference>
<dbReference type="OrthoDB" id="345021at2"/>
<dbReference type="InterPro" id="IPR045087">
    <property type="entry name" value="Cu-oxidase_fam"/>
</dbReference>
<dbReference type="EMBL" id="QHLZ01000009">
    <property type="protein sequence ID" value="PXA64683.1"/>
    <property type="molecule type" value="Genomic_DNA"/>
</dbReference>
<organism evidence="4 5">
    <name type="scientific">Arthrobacter psychrochitiniphilus</name>
    <dbReference type="NCBI Taxonomy" id="291045"/>
    <lineage>
        <taxon>Bacteria</taxon>
        <taxon>Bacillati</taxon>
        <taxon>Actinomycetota</taxon>
        <taxon>Actinomycetes</taxon>
        <taxon>Micrococcales</taxon>
        <taxon>Micrococcaceae</taxon>
        <taxon>Arthrobacter</taxon>
    </lineage>
</organism>